<comment type="caution">
    <text evidence="7">The sequence shown here is derived from an EMBL/GenBank/DDBJ whole genome shotgun (WGS) entry which is preliminary data.</text>
</comment>
<dbReference type="PANTHER" id="PTHR43547:SF2">
    <property type="entry name" value="HYBRID SIGNAL TRANSDUCTION HISTIDINE KINASE C"/>
    <property type="match status" value="1"/>
</dbReference>
<evidence type="ECO:0000256" key="5">
    <source>
        <dbReference type="ARBA" id="ARBA00023012"/>
    </source>
</evidence>
<proteinExistence type="predicted"/>
<keyword evidence="7" id="KW-0378">Hydrolase</keyword>
<keyword evidence="3" id="KW-0597">Phosphoprotein</keyword>
<dbReference type="Gene3D" id="3.40.50.1110">
    <property type="entry name" value="SGNH hydrolase"/>
    <property type="match status" value="1"/>
</dbReference>
<dbReference type="Proteomes" id="UP000605361">
    <property type="component" value="Unassembled WGS sequence"/>
</dbReference>
<dbReference type="SUPFAM" id="SSF55874">
    <property type="entry name" value="ATPase domain of HSP90 chaperone/DNA topoisomerase II/histidine kinase"/>
    <property type="match status" value="1"/>
</dbReference>
<dbReference type="InterPro" id="IPR004358">
    <property type="entry name" value="Sig_transdc_His_kin-like_C"/>
</dbReference>
<evidence type="ECO:0000313" key="7">
    <source>
        <dbReference type="EMBL" id="MBF8184544.1"/>
    </source>
</evidence>
<dbReference type="PROSITE" id="PS50109">
    <property type="entry name" value="HIS_KIN"/>
    <property type="match status" value="1"/>
</dbReference>
<evidence type="ECO:0000256" key="1">
    <source>
        <dbReference type="ARBA" id="ARBA00000085"/>
    </source>
</evidence>
<gene>
    <name evidence="7" type="ORF">ITP53_02035</name>
</gene>
<dbReference type="CDD" id="cd00075">
    <property type="entry name" value="HATPase"/>
    <property type="match status" value="1"/>
</dbReference>
<evidence type="ECO:0000313" key="8">
    <source>
        <dbReference type="Proteomes" id="UP000605361"/>
    </source>
</evidence>
<reference evidence="7" key="1">
    <citation type="submission" date="2020-11" db="EMBL/GenBank/DDBJ databases">
        <title>Whole-genome analyses of Nonomuraea sp. K274.</title>
        <authorList>
            <person name="Veyisoglu A."/>
        </authorList>
    </citation>
    <scope>NUCLEOTIDE SEQUENCE</scope>
    <source>
        <strain evidence="7">K274</strain>
    </source>
</reference>
<feature type="domain" description="Histidine kinase" evidence="6">
    <location>
        <begin position="243"/>
        <end position="341"/>
    </location>
</feature>
<dbReference type="Pfam" id="PF19040">
    <property type="entry name" value="SGNH"/>
    <property type="match status" value="1"/>
</dbReference>
<dbReference type="GO" id="GO:0000155">
    <property type="term" value="F:phosphorelay sensor kinase activity"/>
    <property type="evidence" value="ECO:0007669"/>
    <property type="project" value="TreeGrafter"/>
</dbReference>
<dbReference type="InterPro" id="IPR036890">
    <property type="entry name" value="HATPase_C_sf"/>
</dbReference>
<dbReference type="AlphaFoldDB" id="A0A931A6Z7"/>
<keyword evidence="4" id="KW-0418">Kinase</keyword>
<dbReference type="SUPFAM" id="SSF52266">
    <property type="entry name" value="SGNH hydrolase"/>
    <property type="match status" value="1"/>
</dbReference>
<dbReference type="InterPro" id="IPR036514">
    <property type="entry name" value="SGNH_hydro_sf"/>
</dbReference>
<evidence type="ECO:0000256" key="2">
    <source>
        <dbReference type="ARBA" id="ARBA00012438"/>
    </source>
</evidence>
<keyword evidence="4" id="KW-0808">Transferase</keyword>
<protein>
    <recommendedName>
        <fullName evidence="2">histidine kinase</fullName>
        <ecNumber evidence="2">2.7.13.3</ecNumber>
    </recommendedName>
</protein>
<dbReference type="RefSeq" id="WP_195893533.1">
    <property type="nucleotide sequence ID" value="NZ_JADOGI010000003.1"/>
</dbReference>
<dbReference type="Gene3D" id="3.30.565.10">
    <property type="entry name" value="Histidine kinase-like ATPase, C-terminal domain"/>
    <property type="match status" value="1"/>
</dbReference>
<dbReference type="InterPro" id="IPR005467">
    <property type="entry name" value="His_kinase_dom"/>
</dbReference>
<evidence type="ECO:0000256" key="3">
    <source>
        <dbReference type="ARBA" id="ARBA00022553"/>
    </source>
</evidence>
<dbReference type="InterPro" id="IPR003594">
    <property type="entry name" value="HATPase_dom"/>
</dbReference>
<sequence>MQPTNPSPDSSFPQVTTGRRRAGAIVAVAVAATLAACGVSTTAAPGDGPAAADATAQHADQAATGVKVLWMGDSIAGAEAPALDAALKASGVRFKNATSDGGGGNIVAGDHPVTAMAAKDAWKRLRENLASFRPTLIAYQIATYDWGTPGQQLAAYQKLSRTAEDAGAQLVLVSAPPFKIDEFFEPHEGAIKSAPAMAAKVADVRYLDASELWGNDYAAGRAQRANDGIHSCQQGSAAFATWLGNALRHGGTPVSVLVQVRADADQIAVTVSDDGPGIPADLLPHVFDRFTKGDVARTRTDASGLGLAIATENARLHGGTLTAANAPRGGAILTLTLPRNPP</sequence>
<dbReference type="InterPro" id="IPR043968">
    <property type="entry name" value="SGNH"/>
</dbReference>
<evidence type="ECO:0000256" key="4">
    <source>
        <dbReference type="ARBA" id="ARBA00022777"/>
    </source>
</evidence>
<dbReference type="SMART" id="SM00387">
    <property type="entry name" value="HATPase_c"/>
    <property type="match status" value="1"/>
</dbReference>
<keyword evidence="5" id="KW-0902">Two-component regulatory system</keyword>
<dbReference type="EMBL" id="JADOGI010000003">
    <property type="protein sequence ID" value="MBF8184544.1"/>
    <property type="molecule type" value="Genomic_DNA"/>
</dbReference>
<comment type="catalytic activity">
    <reaction evidence="1">
        <text>ATP + protein L-histidine = ADP + protein N-phospho-L-histidine.</text>
        <dbReference type="EC" id="2.7.13.3"/>
    </reaction>
</comment>
<dbReference type="CDD" id="cd00229">
    <property type="entry name" value="SGNH_hydrolase"/>
    <property type="match status" value="1"/>
</dbReference>
<dbReference type="Pfam" id="PF02518">
    <property type="entry name" value="HATPase_c"/>
    <property type="match status" value="1"/>
</dbReference>
<dbReference type="PANTHER" id="PTHR43547">
    <property type="entry name" value="TWO-COMPONENT HISTIDINE KINASE"/>
    <property type="match status" value="1"/>
</dbReference>
<name>A0A931A6Z7_9ACTN</name>
<organism evidence="7 8">
    <name type="scientific">Nonomuraea cypriaca</name>
    <dbReference type="NCBI Taxonomy" id="1187855"/>
    <lineage>
        <taxon>Bacteria</taxon>
        <taxon>Bacillati</taxon>
        <taxon>Actinomycetota</taxon>
        <taxon>Actinomycetes</taxon>
        <taxon>Streptosporangiales</taxon>
        <taxon>Streptosporangiaceae</taxon>
        <taxon>Nonomuraea</taxon>
    </lineage>
</organism>
<dbReference type="GO" id="GO:0016787">
    <property type="term" value="F:hydrolase activity"/>
    <property type="evidence" value="ECO:0007669"/>
    <property type="project" value="UniProtKB-KW"/>
</dbReference>
<dbReference type="EC" id="2.7.13.3" evidence="2"/>
<evidence type="ECO:0000259" key="6">
    <source>
        <dbReference type="PROSITE" id="PS50109"/>
    </source>
</evidence>
<accession>A0A931A6Z7</accession>
<dbReference type="PRINTS" id="PR00344">
    <property type="entry name" value="BCTRLSENSOR"/>
</dbReference>
<keyword evidence="8" id="KW-1185">Reference proteome</keyword>